<reference evidence="10" key="1">
    <citation type="submission" date="2024-02" db="EMBL/GenBank/DDBJ databases">
        <authorList>
            <consortium name="ELIXIR-Norway"/>
            <consortium name="Elixir Norway"/>
        </authorList>
    </citation>
    <scope>NUCLEOTIDE SEQUENCE</scope>
</reference>
<evidence type="ECO:0000256" key="8">
    <source>
        <dbReference type="RuleBase" id="RU361233"/>
    </source>
</evidence>
<dbReference type="PANTHER" id="PTHR33573:SF30">
    <property type="entry name" value="CASP-LIKE PROTEIN 2C1-RELATED"/>
    <property type="match status" value="1"/>
</dbReference>
<evidence type="ECO:0000256" key="7">
    <source>
        <dbReference type="ARBA" id="ARBA00023136"/>
    </source>
</evidence>
<comment type="caution">
    <text evidence="8">Lacks conserved residue(s) required for the propagation of feature annotation.</text>
</comment>
<protein>
    <recommendedName>
        <fullName evidence="8">CASP-like protein</fullName>
    </recommendedName>
</protein>
<evidence type="ECO:0000313" key="10">
    <source>
        <dbReference type="EMBL" id="CAK9234906.1"/>
    </source>
</evidence>
<evidence type="ECO:0000256" key="5">
    <source>
        <dbReference type="ARBA" id="ARBA00022692"/>
    </source>
</evidence>
<evidence type="ECO:0000259" key="9">
    <source>
        <dbReference type="Pfam" id="PF04535"/>
    </source>
</evidence>
<sequence length="221" mass="24246">MMKVNGYEDTERQVEGHVQGLQLKRLDDGSKQKPAAAAAGSTKAWNIIALRVVAIVLSIAGLVVMDTDEQLGRTPLYIPYLNSDMNIPKKAYYSLFTSFKYLVWANAVAAVVALVQLIIVLAISRQSKAGGWITLLVDQAVAYVLLAAAASSTEVAYVAKHGITYIGWNEQCSNYHRFCMRVGISLVLTYMATLVFAILTLMSAHRLFSLQSTKGLKKKNL</sequence>
<keyword evidence="11" id="KW-1185">Reference proteome</keyword>
<keyword evidence="4 8" id="KW-1003">Cell membrane</keyword>
<dbReference type="Proteomes" id="UP001497512">
    <property type="component" value="Chromosome 8"/>
</dbReference>
<comment type="subunit">
    <text evidence="3 8">Homodimer and heterodimers.</text>
</comment>
<evidence type="ECO:0000256" key="6">
    <source>
        <dbReference type="ARBA" id="ARBA00022989"/>
    </source>
</evidence>
<dbReference type="EMBL" id="OZ019900">
    <property type="protein sequence ID" value="CAK9234906.1"/>
    <property type="molecule type" value="Genomic_DNA"/>
</dbReference>
<keyword evidence="5 8" id="KW-0812">Transmembrane</keyword>
<accession>A0ABP0V0V4</accession>
<keyword evidence="7 8" id="KW-0472">Membrane</keyword>
<dbReference type="NCBIfam" id="TIGR01569">
    <property type="entry name" value="A_tha_TIGR01569"/>
    <property type="match status" value="1"/>
</dbReference>
<comment type="subcellular location">
    <subcellularLocation>
        <location evidence="1 8">Cell membrane</location>
        <topology evidence="1 8">Multi-pass membrane protein</topology>
    </subcellularLocation>
</comment>
<keyword evidence="6 8" id="KW-1133">Transmembrane helix</keyword>
<evidence type="ECO:0000256" key="1">
    <source>
        <dbReference type="ARBA" id="ARBA00004651"/>
    </source>
</evidence>
<organism evidence="10 11">
    <name type="scientific">Sphagnum troendelagicum</name>
    <dbReference type="NCBI Taxonomy" id="128251"/>
    <lineage>
        <taxon>Eukaryota</taxon>
        <taxon>Viridiplantae</taxon>
        <taxon>Streptophyta</taxon>
        <taxon>Embryophyta</taxon>
        <taxon>Bryophyta</taxon>
        <taxon>Sphagnophytina</taxon>
        <taxon>Sphagnopsida</taxon>
        <taxon>Sphagnales</taxon>
        <taxon>Sphagnaceae</taxon>
        <taxon>Sphagnum</taxon>
    </lineage>
</organism>
<dbReference type="InterPro" id="IPR006702">
    <property type="entry name" value="CASP_dom"/>
</dbReference>
<feature type="transmembrane region" description="Helical" evidence="8">
    <location>
        <begin position="101"/>
        <end position="123"/>
    </location>
</feature>
<dbReference type="Pfam" id="PF04535">
    <property type="entry name" value="CASP_dom"/>
    <property type="match status" value="1"/>
</dbReference>
<evidence type="ECO:0000313" key="11">
    <source>
        <dbReference type="Proteomes" id="UP001497512"/>
    </source>
</evidence>
<feature type="transmembrane region" description="Helical" evidence="8">
    <location>
        <begin position="48"/>
        <end position="65"/>
    </location>
</feature>
<gene>
    <name evidence="10" type="ORF">CSSPTR1EN2_LOCUS22451</name>
</gene>
<name>A0ABP0V0V4_9BRYO</name>
<evidence type="ECO:0000256" key="2">
    <source>
        <dbReference type="ARBA" id="ARBA00007651"/>
    </source>
</evidence>
<dbReference type="InterPro" id="IPR006459">
    <property type="entry name" value="CASP/CASPL"/>
</dbReference>
<evidence type="ECO:0000256" key="3">
    <source>
        <dbReference type="ARBA" id="ARBA00011489"/>
    </source>
</evidence>
<comment type="similarity">
    <text evidence="2 8">Belongs to the Casparian strip membrane proteins (CASP) family.</text>
</comment>
<dbReference type="PANTHER" id="PTHR33573">
    <property type="entry name" value="CASP-LIKE PROTEIN 4A4"/>
    <property type="match status" value="1"/>
</dbReference>
<evidence type="ECO:0000256" key="4">
    <source>
        <dbReference type="ARBA" id="ARBA00022475"/>
    </source>
</evidence>
<feature type="domain" description="Casparian strip membrane protein" evidence="9">
    <location>
        <begin position="48"/>
        <end position="194"/>
    </location>
</feature>
<feature type="transmembrane region" description="Helical" evidence="8">
    <location>
        <begin position="184"/>
        <end position="208"/>
    </location>
</feature>
<proteinExistence type="inferred from homology"/>